<reference evidence="1 2" key="1">
    <citation type="journal article" date="2015" name="Genome Announc.">
        <title>Expanding the biotechnology potential of lactobacilli through comparative genomics of 213 strains and associated genera.</title>
        <authorList>
            <person name="Sun Z."/>
            <person name="Harris H.M."/>
            <person name="McCann A."/>
            <person name="Guo C."/>
            <person name="Argimon S."/>
            <person name="Zhang W."/>
            <person name="Yang X."/>
            <person name="Jeffery I.B."/>
            <person name="Cooney J.C."/>
            <person name="Kagawa T.F."/>
            <person name="Liu W."/>
            <person name="Song Y."/>
            <person name="Salvetti E."/>
            <person name="Wrobel A."/>
            <person name="Rasinkangas P."/>
            <person name="Parkhill J."/>
            <person name="Rea M.C."/>
            <person name="O'Sullivan O."/>
            <person name="Ritari J."/>
            <person name="Douillard F.P."/>
            <person name="Paul Ross R."/>
            <person name="Yang R."/>
            <person name="Briner A.E."/>
            <person name="Felis G.E."/>
            <person name="de Vos W.M."/>
            <person name="Barrangou R."/>
            <person name="Klaenhammer T.R."/>
            <person name="Caufield P.W."/>
            <person name="Cui Y."/>
            <person name="Zhang H."/>
            <person name="O'Toole P.W."/>
        </authorList>
    </citation>
    <scope>NUCLEOTIDE SEQUENCE [LARGE SCALE GENOMIC DNA]</scope>
    <source>
        <strain evidence="1 2">DSM 16045</strain>
    </source>
</reference>
<dbReference type="PATRIC" id="fig|1423749.3.peg.1772"/>
<proteinExistence type="predicted"/>
<dbReference type="Proteomes" id="UP000051739">
    <property type="component" value="Unassembled WGS sequence"/>
</dbReference>
<organism evidence="1 2">
    <name type="scientific">Limosilactobacillus gastricus DSM 16045</name>
    <dbReference type="NCBI Taxonomy" id="1423749"/>
    <lineage>
        <taxon>Bacteria</taxon>
        <taxon>Bacillati</taxon>
        <taxon>Bacillota</taxon>
        <taxon>Bacilli</taxon>
        <taxon>Lactobacillales</taxon>
        <taxon>Lactobacillaceae</taxon>
        <taxon>Limosilactobacillus</taxon>
    </lineage>
</organism>
<dbReference type="EMBL" id="AZFN01000008">
    <property type="protein sequence ID" value="KRM02702.1"/>
    <property type="molecule type" value="Genomic_DNA"/>
</dbReference>
<dbReference type="RefSeq" id="WP_056937143.1">
    <property type="nucleotide sequence ID" value="NZ_AZFN01000008.1"/>
</dbReference>
<dbReference type="AlphaFoldDB" id="A0A0R1VB69"/>
<evidence type="ECO:0008006" key="3">
    <source>
        <dbReference type="Google" id="ProtNLM"/>
    </source>
</evidence>
<keyword evidence="2" id="KW-1185">Reference proteome</keyword>
<evidence type="ECO:0000313" key="1">
    <source>
        <dbReference type="EMBL" id="KRM02702.1"/>
    </source>
</evidence>
<gene>
    <name evidence="1" type="ORF">FC60_GL001713</name>
</gene>
<accession>A0A0R1VB69</accession>
<comment type="caution">
    <text evidence="1">The sequence shown here is derived from an EMBL/GenBank/DDBJ whole genome shotgun (WGS) entry which is preliminary data.</text>
</comment>
<name>A0A0R1VB69_9LACO</name>
<sequence length="129" mass="15366">MLKAYRKENRKIALGLMSFIPEWKNDYERLNHELDWATSGNRQVMLWENPFTNQLTGIIIFEQGEHYILVRHLSFSPSDRSGRNVYDVFNDLHQQFSDCRLMGTLAIQPLISNWEKGLYYQRQQVKAKE</sequence>
<evidence type="ECO:0000313" key="2">
    <source>
        <dbReference type="Proteomes" id="UP000051739"/>
    </source>
</evidence>
<protein>
    <recommendedName>
        <fullName evidence="3">Reductase</fullName>
    </recommendedName>
</protein>